<accession>A0A9X0CF76</accession>
<dbReference type="EMBL" id="MU827804">
    <property type="protein sequence ID" value="KAJ7326088.1"/>
    <property type="molecule type" value="Genomic_DNA"/>
</dbReference>
<evidence type="ECO:0000256" key="1">
    <source>
        <dbReference type="SAM" id="MobiDB-lite"/>
    </source>
</evidence>
<comment type="caution">
    <text evidence="2">The sequence shown here is derived from an EMBL/GenBank/DDBJ whole genome shotgun (WGS) entry which is preliminary data.</text>
</comment>
<dbReference type="AlphaFoldDB" id="A0A9X0CF76"/>
<evidence type="ECO:0000313" key="2">
    <source>
        <dbReference type="EMBL" id="KAJ7326088.1"/>
    </source>
</evidence>
<proteinExistence type="predicted"/>
<protein>
    <submittedName>
        <fullName evidence="2">Uncharacterized protein</fullName>
    </submittedName>
</protein>
<evidence type="ECO:0000313" key="3">
    <source>
        <dbReference type="Proteomes" id="UP001163046"/>
    </source>
</evidence>
<name>A0A9X0CF76_9CNID</name>
<sequence>MASGPARQLNNKSIRSALVSRILPAATTCSLISAKVSYRKIDGRANTNPDELWLQICNKRDECDQAIKRIPGVAFFFSAVAAVENRVKKNPTSEGTEEEGGDNNNNNNAKQVMYWPAISYWIAIQSQNGTHVSTVPVHSVLLETGMEVTARPCQTAKMEEKKNHLRLCVRRSKITPITFCRIRLIFHLLADWSY</sequence>
<keyword evidence="3" id="KW-1185">Reference proteome</keyword>
<reference evidence="2" key="1">
    <citation type="submission" date="2023-01" db="EMBL/GenBank/DDBJ databases">
        <title>Genome assembly of the deep-sea coral Lophelia pertusa.</title>
        <authorList>
            <person name="Herrera S."/>
            <person name="Cordes E."/>
        </authorList>
    </citation>
    <scope>NUCLEOTIDE SEQUENCE</scope>
    <source>
        <strain evidence="2">USNM1676648</strain>
        <tissue evidence="2">Polyp</tissue>
    </source>
</reference>
<dbReference type="Proteomes" id="UP001163046">
    <property type="component" value="Unassembled WGS sequence"/>
</dbReference>
<feature type="region of interest" description="Disordered" evidence="1">
    <location>
        <begin position="88"/>
        <end position="108"/>
    </location>
</feature>
<dbReference type="OrthoDB" id="5984782at2759"/>
<gene>
    <name evidence="2" type="ORF">OS493_028346</name>
</gene>
<organism evidence="2 3">
    <name type="scientific">Desmophyllum pertusum</name>
    <dbReference type="NCBI Taxonomy" id="174260"/>
    <lineage>
        <taxon>Eukaryota</taxon>
        <taxon>Metazoa</taxon>
        <taxon>Cnidaria</taxon>
        <taxon>Anthozoa</taxon>
        <taxon>Hexacorallia</taxon>
        <taxon>Scleractinia</taxon>
        <taxon>Caryophylliina</taxon>
        <taxon>Caryophylliidae</taxon>
        <taxon>Desmophyllum</taxon>
    </lineage>
</organism>